<dbReference type="InterPro" id="IPR001607">
    <property type="entry name" value="Znf_UBP"/>
</dbReference>
<dbReference type="PANTHER" id="PTHR24007:SF10">
    <property type="entry name" value="BRAP2 RING ZNF UBP DOMAIN-CONTAINING PROTEIN 1"/>
    <property type="match status" value="1"/>
</dbReference>
<dbReference type="InterPro" id="IPR001841">
    <property type="entry name" value="Znf_RING"/>
</dbReference>
<evidence type="ECO:0000259" key="2">
    <source>
        <dbReference type="PROSITE" id="PS50089"/>
    </source>
</evidence>
<dbReference type="SUPFAM" id="SSF57850">
    <property type="entry name" value="RING/U-box"/>
    <property type="match status" value="1"/>
</dbReference>
<dbReference type="PROSITE" id="PS50089">
    <property type="entry name" value="ZF_RING_2"/>
    <property type="match status" value="1"/>
</dbReference>
<dbReference type="PROSITE" id="PS50271">
    <property type="entry name" value="ZF_UBP"/>
    <property type="match status" value="1"/>
</dbReference>
<name>A0A0A9E4W5_ARUDO</name>
<dbReference type="InterPro" id="IPR013083">
    <property type="entry name" value="Znf_RING/FYVE/PHD"/>
</dbReference>
<reference evidence="4" key="2">
    <citation type="journal article" date="2015" name="Data Brief">
        <title>Shoot transcriptome of the giant reed, Arundo donax.</title>
        <authorList>
            <person name="Barrero R.A."/>
            <person name="Guerrero F.D."/>
            <person name="Moolhuijzen P."/>
            <person name="Goolsby J.A."/>
            <person name="Tidwell J."/>
            <person name="Bellgard S.E."/>
            <person name="Bellgard M.I."/>
        </authorList>
    </citation>
    <scope>NUCLEOTIDE SEQUENCE</scope>
    <source>
        <tissue evidence="4">Shoot tissue taken approximately 20 cm above the soil surface</tissue>
    </source>
</reference>
<dbReference type="GO" id="GO:0005737">
    <property type="term" value="C:cytoplasm"/>
    <property type="evidence" value="ECO:0007669"/>
    <property type="project" value="TreeGrafter"/>
</dbReference>
<keyword evidence="1" id="KW-0863">Zinc-finger</keyword>
<dbReference type="AlphaFoldDB" id="A0A0A9E4W5"/>
<dbReference type="GO" id="GO:0061630">
    <property type="term" value="F:ubiquitin protein ligase activity"/>
    <property type="evidence" value="ECO:0007669"/>
    <property type="project" value="TreeGrafter"/>
</dbReference>
<feature type="domain" description="RING-type" evidence="2">
    <location>
        <begin position="23"/>
        <end position="62"/>
    </location>
</feature>
<keyword evidence="1" id="KW-0862">Zinc</keyword>
<dbReference type="GO" id="GO:0008270">
    <property type="term" value="F:zinc ion binding"/>
    <property type="evidence" value="ECO:0007669"/>
    <property type="project" value="UniProtKB-KW"/>
</dbReference>
<accession>A0A0A9E4W5</accession>
<keyword evidence="1" id="KW-0479">Metal-binding</keyword>
<dbReference type="Gene3D" id="3.30.40.10">
    <property type="entry name" value="Zinc/RING finger domain, C3HC4 (zinc finger)"/>
    <property type="match status" value="1"/>
</dbReference>
<sequence>MDFQVSAETAVTTPDDSFELPTCPICIERMGQEISGLAVGCEHSSQCPCLIMWRDSSCSVCQFCKKQQTENFVCSDCCISENICMCMICGFLACGRYKGDHIKQHWKDSRHCYSMNLETNRLFYSMDDSANCLCHPIFSSKMETQPRLCNETSNSERVYRGMIVGG</sequence>
<evidence type="ECO:0000259" key="3">
    <source>
        <dbReference type="PROSITE" id="PS50271"/>
    </source>
</evidence>
<organism evidence="4">
    <name type="scientific">Arundo donax</name>
    <name type="common">Giant reed</name>
    <name type="synonym">Donax arundinaceus</name>
    <dbReference type="NCBI Taxonomy" id="35708"/>
    <lineage>
        <taxon>Eukaryota</taxon>
        <taxon>Viridiplantae</taxon>
        <taxon>Streptophyta</taxon>
        <taxon>Embryophyta</taxon>
        <taxon>Tracheophyta</taxon>
        <taxon>Spermatophyta</taxon>
        <taxon>Magnoliopsida</taxon>
        <taxon>Liliopsida</taxon>
        <taxon>Poales</taxon>
        <taxon>Poaceae</taxon>
        <taxon>PACMAD clade</taxon>
        <taxon>Arundinoideae</taxon>
        <taxon>Arundineae</taxon>
        <taxon>Arundo</taxon>
    </lineage>
</organism>
<dbReference type="GO" id="GO:0016567">
    <property type="term" value="P:protein ubiquitination"/>
    <property type="evidence" value="ECO:0007669"/>
    <property type="project" value="TreeGrafter"/>
</dbReference>
<evidence type="ECO:0008006" key="5">
    <source>
        <dbReference type="Google" id="ProtNLM"/>
    </source>
</evidence>
<proteinExistence type="predicted"/>
<dbReference type="SMART" id="SM00290">
    <property type="entry name" value="ZnF_UBP"/>
    <property type="match status" value="1"/>
</dbReference>
<protein>
    <recommendedName>
        <fullName evidence="5">UBP-type domain-containing protein</fullName>
    </recommendedName>
</protein>
<dbReference type="EMBL" id="GBRH01203842">
    <property type="protein sequence ID" value="JAD94053.1"/>
    <property type="molecule type" value="Transcribed_RNA"/>
</dbReference>
<dbReference type="GO" id="GO:0007265">
    <property type="term" value="P:Ras protein signal transduction"/>
    <property type="evidence" value="ECO:0007669"/>
    <property type="project" value="TreeGrafter"/>
</dbReference>
<evidence type="ECO:0000313" key="4">
    <source>
        <dbReference type="EMBL" id="JAD94053.1"/>
    </source>
</evidence>
<dbReference type="Pfam" id="PF02148">
    <property type="entry name" value="zf-UBP"/>
    <property type="match status" value="1"/>
</dbReference>
<feature type="domain" description="UBP-type" evidence="3">
    <location>
        <begin position="56"/>
        <end position="151"/>
    </location>
</feature>
<reference evidence="4" key="1">
    <citation type="submission" date="2014-09" db="EMBL/GenBank/DDBJ databases">
        <authorList>
            <person name="Magalhaes I.L.F."/>
            <person name="Oliveira U."/>
            <person name="Santos F.R."/>
            <person name="Vidigal T.H.D.A."/>
            <person name="Brescovit A.D."/>
            <person name="Santos A.J."/>
        </authorList>
    </citation>
    <scope>NUCLEOTIDE SEQUENCE</scope>
    <source>
        <tissue evidence="4">Shoot tissue taken approximately 20 cm above the soil surface</tissue>
    </source>
</reference>
<dbReference type="PANTHER" id="PTHR24007">
    <property type="entry name" value="BRCA1-ASSOCIATED PROTEIN"/>
    <property type="match status" value="1"/>
</dbReference>
<evidence type="ECO:0000256" key="1">
    <source>
        <dbReference type="PROSITE-ProRule" id="PRU00502"/>
    </source>
</evidence>